<name>A0ABU1U5I3_9BACL</name>
<keyword evidence="2" id="KW-1185">Reference proteome</keyword>
<accession>A0ABU1U5I3</accession>
<evidence type="ECO:0000313" key="2">
    <source>
        <dbReference type="Proteomes" id="UP001258181"/>
    </source>
</evidence>
<protein>
    <recommendedName>
        <fullName evidence="3">Fur-regulated basic protein B</fullName>
    </recommendedName>
</protein>
<sequence length="58" mass="6741">MNDKKKAKIQLEIINDLTSFVEHNKNEIQALNLEGLKLRNKQVIEEAHKVLSKRRSDA</sequence>
<gene>
    <name evidence="1" type="ORF">J2X07_003729</name>
</gene>
<dbReference type="EMBL" id="JAVDWA010000010">
    <property type="protein sequence ID" value="MDR7074732.1"/>
    <property type="molecule type" value="Genomic_DNA"/>
</dbReference>
<proteinExistence type="predicted"/>
<comment type="caution">
    <text evidence="1">The sequence shown here is derived from an EMBL/GenBank/DDBJ whole genome shotgun (WGS) entry which is preliminary data.</text>
</comment>
<evidence type="ECO:0000313" key="1">
    <source>
        <dbReference type="EMBL" id="MDR7074732.1"/>
    </source>
</evidence>
<organism evidence="1 2">
    <name type="scientific">Fictibacillus barbaricus</name>
    <dbReference type="NCBI Taxonomy" id="182136"/>
    <lineage>
        <taxon>Bacteria</taxon>
        <taxon>Bacillati</taxon>
        <taxon>Bacillota</taxon>
        <taxon>Bacilli</taxon>
        <taxon>Bacillales</taxon>
        <taxon>Fictibacillaceae</taxon>
        <taxon>Fictibacillus</taxon>
    </lineage>
</organism>
<evidence type="ECO:0008006" key="3">
    <source>
        <dbReference type="Google" id="ProtNLM"/>
    </source>
</evidence>
<reference evidence="1 2" key="1">
    <citation type="submission" date="2023-07" db="EMBL/GenBank/DDBJ databases">
        <title>Sorghum-associated microbial communities from plants grown in Nebraska, USA.</title>
        <authorList>
            <person name="Schachtman D."/>
        </authorList>
    </citation>
    <scope>NUCLEOTIDE SEQUENCE [LARGE SCALE GENOMIC DNA]</scope>
    <source>
        <strain evidence="1 2">BE211</strain>
    </source>
</reference>
<dbReference type="Proteomes" id="UP001258181">
    <property type="component" value="Unassembled WGS sequence"/>
</dbReference>
<dbReference type="RefSeq" id="WP_310262171.1">
    <property type="nucleotide sequence ID" value="NZ_JAVDWA010000010.1"/>
</dbReference>